<accession>B3RN96</accession>
<evidence type="ECO:0000256" key="11">
    <source>
        <dbReference type="ARBA" id="ARBA00074232"/>
    </source>
</evidence>
<keyword evidence="8" id="KW-0325">Glycoprotein</keyword>
<dbReference type="InterPro" id="IPR036457">
    <property type="entry name" value="PPM-type-like_dom_sf"/>
</dbReference>
<dbReference type="KEGG" id="tad:TRIADDRAFT_21120"/>
<dbReference type="EMBL" id="DS985242">
    <property type="protein sequence ID" value="EDV27983.1"/>
    <property type="molecule type" value="Genomic_DNA"/>
</dbReference>
<evidence type="ECO:0000313" key="16">
    <source>
        <dbReference type="Proteomes" id="UP000009022"/>
    </source>
</evidence>
<organism evidence="15 16">
    <name type="scientific">Trichoplax adhaerens</name>
    <name type="common">Trichoplax reptans</name>
    <dbReference type="NCBI Taxonomy" id="10228"/>
    <lineage>
        <taxon>Eukaryota</taxon>
        <taxon>Metazoa</taxon>
        <taxon>Placozoa</taxon>
        <taxon>Uniplacotomia</taxon>
        <taxon>Trichoplacea</taxon>
        <taxon>Trichoplacidae</taxon>
        <taxon>Trichoplax</taxon>
    </lineage>
</organism>
<reference evidence="15 16" key="1">
    <citation type="journal article" date="2008" name="Nature">
        <title>The Trichoplax genome and the nature of placozoans.</title>
        <authorList>
            <person name="Srivastava M."/>
            <person name="Begovic E."/>
            <person name="Chapman J."/>
            <person name="Putnam N.H."/>
            <person name="Hellsten U."/>
            <person name="Kawashima T."/>
            <person name="Kuo A."/>
            <person name="Mitros T."/>
            <person name="Salamov A."/>
            <person name="Carpenter M.L."/>
            <person name="Signorovitch A.Y."/>
            <person name="Moreno M.A."/>
            <person name="Kamm K."/>
            <person name="Grimwood J."/>
            <person name="Schmutz J."/>
            <person name="Shapiro H."/>
            <person name="Grigoriev I.V."/>
            <person name="Buss L.W."/>
            <person name="Schierwater B."/>
            <person name="Dellaporta S.L."/>
            <person name="Rokhsar D.S."/>
        </authorList>
    </citation>
    <scope>NUCLEOTIDE SEQUENCE [LARGE SCALE GENOMIC DNA]</scope>
    <source>
        <strain evidence="15 16">Grell-BS-1999</strain>
    </source>
</reference>
<dbReference type="InterPro" id="IPR001932">
    <property type="entry name" value="PPM-type_phosphatase-like_dom"/>
</dbReference>
<dbReference type="PhylomeDB" id="B3RN96"/>
<dbReference type="Gene3D" id="3.60.40.10">
    <property type="entry name" value="PPM-type phosphatase domain"/>
    <property type="match status" value="1"/>
</dbReference>
<evidence type="ECO:0000313" key="15">
    <source>
        <dbReference type="EMBL" id="EDV27983.1"/>
    </source>
</evidence>
<dbReference type="GO" id="GO:0005829">
    <property type="term" value="C:cytosol"/>
    <property type="evidence" value="ECO:0007669"/>
    <property type="project" value="UniProtKB-SubCell"/>
</dbReference>
<keyword evidence="4" id="KW-0597">Phosphoprotein</keyword>
<evidence type="ECO:0000256" key="12">
    <source>
        <dbReference type="ARBA" id="ARBA00080486"/>
    </source>
</evidence>
<dbReference type="GO" id="GO:0007165">
    <property type="term" value="P:signal transduction"/>
    <property type="evidence" value="ECO:0000318"/>
    <property type="project" value="GO_Central"/>
</dbReference>
<dbReference type="STRING" id="10228.B3RN96"/>
<dbReference type="FunFam" id="3.60.40.10:FF:000014">
    <property type="entry name" value="TGF-beta-activated kinase 1 and MAP3K7-binding protein 1-like"/>
    <property type="match status" value="1"/>
</dbReference>
<dbReference type="Pfam" id="PF00481">
    <property type="entry name" value="PP2C"/>
    <property type="match status" value="1"/>
</dbReference>
<evidence type="ECO:0000256" key="8">
    <source>
        <dbReference type="ARBA" id="ARBA00023180"/>
    </source>
</evidence>
<dbReference type="RefSeq" id="XP_002109817.1">
    <property type="nucleotide sequence ID" value="XM_002109781.1"/>
</dbReference>
<keyword evidence="6" id="KW-0832">Ubl conjugation</keyword>
<dbReference type="PANTHER" id="PTHR13832">
    <property type="entry name" value="PROTEIN PHOSPHATASE 2C"/>
    <property type="match status" value="1"/>
</dbReference>
<dbReference type="PROSITE" id="PS51746">
    <property type="entry name" value="PPM_2"/>
    <property type="match status" value="1"/>
</dbReference>
<evidence type="ECO:0000256" key="2">
    <source>
        <dbReference type="ARBA" id="ARBA00004514"/>
    </source>
</evidence>
<dbReference type="PANTHER" id="PTHR13832:SF533">
    <property type="entry name" value="TGF-BETA-ACTIVATED KINASE 1 AND MAP3K7-BINDING PROTEIN 1"/>
    <property type="match status" value="1"/>
</dbReference>
<evidence type="ECO:0000256" key="7">
    <source>
        <dbReference type="ARBA" id="ARBA00023136"/>
    </source>
</evidence>
<dbReference type="InParanoid" id="B3RN96"/>
<evidence type="ECO:0000256" key="5">
    <source>
        <dbReference type="ARBA" id="ARBA00022824"/>
    </source>
</evidence>
<evidence type="ECO:0000256" key="4">
    <source>
        <dbReference type="ARBA" id="ARBA00022553"/>
    </source>
</evidence>
<dbReference type="GO" id="GO:0005789">
    <property type="term" value="C:endoplasmic reticulum membrane"/>
    <property type="evidence" value="ECO:0007669"/>
    <property type="project" value="UniProtKB-SubCell"/>
</dbReference>
<dbReference type="InterPro" id="IPR015655">
    <property type="entry name" value="PP2C"/>
</dbReference>
<dbReference type="SUPFAM" id="SSF81606">
    <property type="entry name" value="PP2C-like"/>
    <property type="match status" value="1"/>
</dbReference>
<evidence type="ECO:0000256" key="1">
    <source>
        <dbReference type="ARBA" id="ARBA00004397"/>
    </source>
</evidence>
<evidence type="ECO:0000259" key="14">
    <source>
        <dbReference type="PROSITE" id="PS51746"/>
    </source>
</evidence>
<evidence type="ECO:0000256" key="3">
    <source>
        <dbReference type="ARBA" id="ARBA00022490"/>
    </source>
</evidence>
<evidence type="ECO:0000256" key="10">
    <source>
        <dbReference type="ARBA" id="ARBA00062935"/>
    </source>
</evidence>
<gene>
    <name evidence="15" type="ORF">TRIADDRAFT_21120</name>
</gene>
<sequence>MNWIDDIPVCPSTGIGTVTNERIAPDGISSCHEHEYDDCSFRLHYGNGSYLYGVFDGHDGKRAAVFASQRFPAEILLEQRISRGISSCDVVNVLVDAFNSVERGFFESISDLLTERIELLQSLPTTMNDYEVFKKYPKKVERLQQLQELISGGAAAVIALIHEDNLYVASVGDARALLCYRTEGSDFEVQQLSIDHTVSNKDEASRLRSLGIDINRLTSSGVLGSHNNTRTIGDYYLKGGYKESDILSVSLSEPITAKPDIRGGYPINYDSWHFLVLMSSGIYKVLEAHSNITDPNIYIAKLIWSKLERGKDINDVSQQVVNEICRTHRACFNDQRSNCWYHEDMTLLVRSFGH</sequence>
<dbReference type="GO" id="GO:0004722">
    <property type="term" value="F:protein serine/threonine phosphatase activity"/>
    <property type="evidence" value="ECO:0000318"/>
    <property type="project" value="GO_Central"/>
</dbReference>
<name>B3RN96_TRIAD</name>
<feature type="non-terminal residue" evidence="15">
    <location>
        <position position="354"/>
    </location>
</feature>
<dbReference type="FunCoup" id="B3RN96">
    <property type="interactions" value="1576"/>
</dbReference>
<dbReference type="GeneID" id="6750464"/>
<evidence type="ECO:0000256" key="13">
    <source>
        <dbReference type="ARBA" id="ARBA00080658"/>
    </source>
</evidence>
<dbReference type="OrthoDB" id="10049211at2759"/>
<dbReference type="eggNOG" id="KOG0698">
    <property type="taxonomic scope" value="Eukaryota"/>
</dbReference>
<evidence type="ECO:0000256" key="9">
    <source>
        <dbReference type="ARBA" id="ARBA00057862"/>
    </source>
</evidence>
<comment type="subcellular location">
    <subcellularLocation>
        <location evidence="2">Cytoplasm</location>
        <location evidence="2">Cytosol</location>
    </subcellularLocation>
    <subcellularLocation>
        <location evidence="1">Endoplasmic reticulum membrane</location>
        <topology evidence="1">Peripheral membrane protein</topology>
        <orientation evidence="1">Cytoplasmic side</orientation>
    </subcellularLocation>
</comment>
<evidence type="ECO:0000256" key="6">
    <source>
        <dbReference type="ARBA" id="ARBA00022843"/>
    </source>
</evidence>
<keyword evidence="5" id="KW-0256">Endoplasmic reticulum</keyword>
<protein>
    <recommendedName>
        <fullName evidence="11">TGF-beta-activated kinase 1 and MAP3K7-binding protein 1</fullName>
    </recommendedName>
    <alternativeName>
        <fullName evidence="12">Mitogen-activated protein kinase kinase kinase 7-interacting protein 1</fullName>
    </alternativeName>
    <alternativeName>
        <fullName evidence="13">TGF-beta-activated kinase 1-binding protein 1</fullName>
    </alternativeName>
</protein>
<dbReference type="OMA" id="HPFEDRS"/>
<keyword evidence="16" id="KW-1185">Reference proteome</keyword>
<dbReference type="AlphaFoldDB" id="B3RN96"/>
<comment type="subunit">
    <text evidence="10">Interacts with XIAP and BIRC7. Interacts with TRAF6 and MAP3K7; during IL-1 signaling. Identified in the TRIKA2 complex composed of MAP3K7, TAB1 and TAB2. Interacts with TRAF6 and MAPK14; these interactions allow MAPK14 autophosphorylation. Interacts with STING1; interaction takes place following cGAMP activation and promotes TAB1 recruitment to the endoplasmic reticulum, triggering MAP3K7/TAK1 activation and STING1 phosphorylation.</text>
</comment>
<keyword evidence="3" id="KW-0963">Cytoplasm</keyword>
<dbReference type="GO" id="GO:1902533">
    <property type="term" value="P:positive regulation of intracellular signal transduction"/>
    <property type="evidence" value="ECO:0007669"/>
    <property type="project" value="UniProtKB-ARBA"/>
</dbReference>
<dbReference type="Proteomes" id="UP000009022">
    <property type="component" value="Unassembled WGS sequence"/>
</dbReference>
<dbReference type="GO" id="GO:0008047">
    <property type="term" value="F:enzyme activator activity"/>
    <property type="evidence" value="ECO:0007669"/>
    <property type="project" value="UniProtKB-ARBA"/>
</dbReference>
<dbReference type="HOGENOM" id="CLU_027717_2_0_1"/>
<comment type="function">
    <text evidence="9">Key adapter protein that plays an essential role in JNK and NF-kappa-B activation and proinflammatory cytokines production in response to stimulation with TLRs and cytokines. Mechanistically, associates with the catalytic domain of MAP3K7/TAK1 to trigger MAP3K7/TAK1 autophosphorylation leading to its full activation. Similarly, associates with MAPK14 and triggers its autophosphorylation and subsequent activation. In turn, MAPK14 phosphorylates TAB1 and inhibits MAP3K7/TAK1 activation in a feedback control mechanism. Also plays a role in recruiting MAPK14 to the TAK1 complex for the phosphorylation of the TAB2 and TAB3 regulatory subunits.</text>
</comment>
<keyword evidence="7" id="KW-0472">Membrane</keyword>
<dbReference type="CDD" id="cd00143">
    <property type="entry name" value="PP2Cc"/>
    <property type="match status" value="1"/>
</dbReference>
<proteinExistence type="predicted"/>
<dbReference type="CTD" id="6750464"/>
<dbReference type="SMART" id="SM00332">
    <property type="entry name" value="PP2Cc"/>
    <property type="match status" value="1"/>
</dbReference>
<feature type="domain" description="PPM-type phosphatase" evidence="14">
    <location>
        <begin position="22"/>
        <end position="352"/>
    </location>
</feature>